<evidence type="ECO:0000313" key="1">
    <source>
        <dbReference type="EMBL" id="VVM76682.1"/>
    </source>
</evidence>
<accession>A0A5E6S947</accession>
<protein>
    <submittedName>
        <fullName evidence="1">Uncharacterized protein</fullName>
    </submittedName>
</protein>
<dbReference type="EMBL" id="CABVHB010000012">
    <property type="protein sequence ID" value="VVM76682.1"/>
    <property type="molecule type" value="Genomic_DNA"/>
</dbReference>
<proteinExistence type="predicted"/>
<sequence length="257" mass="29449">MKKIETIKNTSTKSIELFELVEYLDRNVDFSSTSSICAAANEFGRLYHNKNLIKDFILDSLKNGVSQFNLGNSYTPPSLILHNGQNYLIRANLWRATREYGDKDINVYGLAHDHNFDFLTLNYFGPGYISEMYTYSYTSVAGYIGEHVSLERQGTLELTEGNMFFYRKNVDVHLQLPPESDSITINLMIKIPLYSQSKQFIFNVKKGVISDMYGGFNSRRHVFEIAKLLNDPQCNQLLVDILNTTSCSETKTLLEQK</sequence>
<dbReference type="AlphaFoldDB" id="A0A5E6S947"/>
<dbReference type="RefSeq" id="WP_154946931.1">
    <property type="nucleotide sequence ID" value="NZ_CABVHB010000012.1"/>
</dbReference>
<evidence type="ECO:0000313" key="2">
    <source>
        <dbReference type="Proteomes" id="UP000344274"/>
    </source>
</evidence>
<dbReference type="Proteomes" id="UP000344274">
    <property type="component" value="Unassembled WGS sequence"/>
</dbReference>
<organism evidence="1 2">
    <name type="scientific">Pseudomonas fluorescens</name>
    <dbReference type="NCBI Taxonomy" id="294"/>
    <lineage>
        <taxon>Bacteria</taxon>
        <taxon>Pseudomonadati</taxon>
        <taxon>Pseudomonadota</taxon>
        <taxon>Gammaproteobacteria</taxon>
        <taxon>Pseudomonadales</taxon>
        <taxon>Pseudomonadaceae</taxon>
        <taxon>Pseudomonas</taxon>
    </lineage>
</organism>
<reference evidence="1 2" key="1">
    <citation type="submission" date="2019-09" db="EMBL/GenBank/DDBJ databases">
        <authorList>
            <person name="Chandra G."/>
            <person name="Truman W A."/>
        </authorList>
    </citation>
    <scope>NUCLEOTIDE SEQUENCE [LARGE SCALE GENOMIC DNA]</scope>
    <source>
        <strain evidence="1">PS673</strain>
    </source>
</reference>
<name>A0A5E6S947_PSEFL</name>
<gene>
    <name evidence="1" type="ORF">PS673_02059</name>
</gene>